<protein>
    <submittedName>
        <fullName evidence="4">L-Ala--D-Glu endopeptidase</fullName>
    </submittedName>
</protein>
<dbReference type="Proteomes" id="UP000612456">
    <property type="component" value="Unassembled WGS sequence"/>
</dbReference>
<dbReference type="GO" id="GO:0004222">
    <property type="term" value="F:metalloendopeptidase activity"/>
    <property type="evidence" value="ECO:0007669"/>
    <property type="project" value="TreeGrafter"/>
</dbReference>
<dbReference type="EMBL" id="BMHP01000002">
    <property type="protein sequence ID" value="GGD76850.1"/>
    <property type="molecule type" value="Genomic_DNA"/>
</dbReference>
<dbReference type="AlphaFoldDB" id="A0A917DWG7"/>
<keyword evidence="1 2" id="KW-0732">Signal</keyword>
<dbReference type="CDD" id="cd12797">
    <property type="entry name" value="M23_peptidase"/>
    <property type="match status" value="1"/>
</dbReference>
<dbReference type="Pfam" id="PF01551">
    <property type="entry name" value="Peptidase_M23"/>
    <property type="match status" value="1"/>
</dbReference>
<feature type="domain" description="M23ase beta-sheet core" evidence="3">
    <location>
        <begin position="217"/>
        <end position="315"/>
    </location>
</feature>
<comment type="caution">
    <text evidence="4">The sequence shown here is derived from an EMBL/GenBank/DDBJ whole genome shotgun (WGS) entry which is preliminary data.</text>
</comment>
<dbReference type="InterPro" id="IPR050570">
    <property type="entry name" value="Cell_wall_metabolism_enzyme"/>
</dbReference>
<evidence type="ECO:0000259" key="3">
    <source>
        <dbReference type="Pfam" id="PF01551"/>
    </source>
</evidence>
<organism evidence="4 5">
    <name type="scientific">Paenibacillus nasutitermitis</name>
    <dbReference type="NCBI Taxonomy" id="1652958"/>
    <lineage>
        <taxon>Bacteria</taxon>
        <taxon>Bacillati</taxon>
        <taxon>Bacillota</taxon>
        <taxon>Bacilli</taxon>
        <taxon>Bacillales</taxon>
        <taxon>Paenibacillaceae</taxon>
        <taxon>Paenibacillus</taxon>
    </lineage>
</organism>
<dbReference type="RefSeq" id="WP_188993645.1">
    <property type="nucleotide sequence ID" value="NZ_BMHP01000002.1"/>
</dbReference>
<gene>
    <name evidence="4" type="primary">lytH</name>
    <name evidence="4" type="ORF">GCM10010911_38690</name>
</gene>
<dbReference type="Gene3D" id="2.70.70.10">
    <property type="entry name" value="Glucose Permease (Domain IIA)"/>
    <property type="match status" value="1"/>
</dbReference>
<evidence type="ECO:0000256" key="1">
    <source>
        <dbReference type="ARBA" id="ARBA00022729"/>
    </source>
</evidence>
<accession>A0A917DWG7</accession>
<evidence type="ECO:0000313" key="5">
    <source>
        <dbReference type="Proteomes" id="UP000612456"/>
    </source>
</evidence>
<feature type="signal peptide" evidence="2">
    <location>
        <begin position="1"/>
        <end position="25"/>
    </location>
</feature>
<reference evidence="4" key="1">
    <citation type="journal article" date="2014" name="Int. J. Syst. Evol. Microbiol.">
        <title>Complete genome sequence of Corynebacterium casei LMG S-19264T (=DSM 44701T), isolated from a smear-ripened cheese.</title>
        <authorList>
            <consortium name="US DOE Joint Genome Institute (JGI-PGF)"/>
            <person name="Walter F."/>
            <person name="Albersmeier A."/>
            <person name="Kalinowski J."/>
            <person name="Ruckert C."/>
        </authorList>
    </citation>
    <scope>NUCLEOTIDE SEQUENCE</scope>
    <source>
        <strain evidence="4">CGMCC 1.15178</strain>
    </source>
</reference>
<dbReference type="PANTHER" id="PTHR21666">
    <property type="entry name" value="PEPTIDASE-RELATED"/>
    <property type="match status" value="1"/>
</dbReference>
<keyword evidence="5" id="KW-1185">Reference proteome</keyword>
<name>A0A917DWG7_9BACL</name>
<proteinExistence type="predicted"/>
<dbReference type="InterPro" id="IPR016047">
    <property type="entry name" value="M23ase_b-sheet_dom"/>
</dbReference>
<dbReference type="PANTHER" id="PTHR21666:SF289">
    <property type="entry name" value="L-ALA--D-GLU ENDOPEPTIDASE"/>
    <property type="match status" value="1"/>
</dbReference>
<dbReference type="SUPFAM" id="SSF51261">
    <property type="entry name" value="Duplicated hybrid motif"/>
    <property type="match status" value="1"/>
</dbReference>
<dbReference type="InterPro" id="IPR011055">
    <property type="entry name" value="Dup_hybrid_motif"/>
</dbReference>
<evidence type="ECO:0000256" key="2">
    <source>
        <dbReference type="SAM" id="SignalP"/>
    </source>
</evidence>
<sequence>MKRFLLCSVLLLSGMIGVLQSYGNAAGAQGKKAELSENDIEFRERKILYQHISSLTGIPWYRLAAIDQYERTITKARPKTRKTLGKHIGVFVMEPRWAGVLNPDQQDQLPTSIKWFSGIGRDGDGDGKANRENDIDLLYSVANHFRHFGPSEDDFAIGAWHYYHNTRAVQRIRQFSALYDHFGRLDLFEHAFPLPIGNNYAYRGTWGTRRSWGGFRIHEGTDIFAGYGIHVRSTCYGIVEIKGWNPYGGWRLGIRDLNNNYHYYAHLSGYEKSLRVGDIVKPGQTVGYVGSSGYGKPGTQGKFPPHLHYGVYRDSGQLEWSFDPYPLLRQWENNERRQLKRKR</sequence>
<feature type="chain" id="PRO_5038929741" evidence="2">
    <location>
        <begin position="26"/>
        <end position="343"/>
    </location>
</feature>
<evidence type="ECO:0000313" key="4">
    <source>
        <dbReference type="EMBL" id="GGD76850.1"/>
    </source>
</evidence>
<reference evidence="4" key="2">
    <citation type="submission" date="2020-09" db="EMBL/GenBank/DDBJ databases">
        <authorList>
            <person name="Sun Q."/>
            <person name="Zhou Y."/>
        </authorList>
    </citation>
    <scope>NUCLEOTIDE SEQUENCE</scope>
    <source>
        <strain evidence="4">CGMCC 1.15178</strain>
    </source>
</reference>